<dbReference type="Proteomes" id="UP000293347">
    <property type="component" value="Unassembled WGS sequence"/>
</dbReference>
<reference evidence="3 4" key="1">
    <citation type="submission" date="2019-02" db="EMBL/GenBank/DDBJ databases">
        <title>Pedobacter sp. RP-1-14 sp. nov., isolated from Arctic soil.</title>
        <authorList>
            <person name="Dahal R.H."/>
        </authorList>
    </citation>
    <scope>NUCLEOTIDE SEQUENCE [LARGE SCALE GENOMIC DNA]</scope>
    <source>
        <strain evidence="3 4">RP-1-14</strain>
    </source>
</reference>
<dbReference type="InterPro" id="IPR001599">
    <property type="entry name" value="Macroglobln_a2"/>
</dbReference>
<evidence type="ECO:0000256" key="1">
    <source>
        <dbReference type="SAM" id="SignalP"/>
    </source>
</evidence>
<dbReference type="PANTHER" id="PTHR40094">
    <property type="entry name" value="ALPHA-2-MACROGLOBULIN HOMOLOG"/>
    <property type="match status" value="1"/>
</dbReference>
<name>A0A4R0NLY1_9SPHI</name>
<dbReference type="InterPro" id="IPR041246">
    <property type="entry name" value="Bact_MG10"/>
</dbReference>
<comment type="caution">
    <text evidence="3">The sequence shown here is derived from an EMBL/GenBank/DDBJ whole genome shotgun (WGS) entry which is preliminary data.</text>
</comment>
<dbReference type="NCBIfam" id="TIGR04057">
    <property type="entry name" value="SusC_RagA_signa"/>
    <property type="match status" value="1"/>
</dbReference>
<gene>
    <name evidence="3" type="ORF">EZ437_09080</name>
</gene>
<dbReference type="InterPro" id="IPR051802">
    <property type="entry name" value="YfhM-like"/>
</dbReference>
<feature type="chain" id="PRO_5020791731" description="Alpha-2-macroglobulin domain-containing protein" evidence="1">
    <location>
        <begin position="21"/>
        <end position="1915"/>
    </location>
</feature>
<keyword evidence="4" id="KW-1185">Reference proteome</keyword>
<dbReference type="Gene3D" id="2.170.130.10">
    <property type="entry name" value="TonB-dependent receptor, plug domain"/>
    <property type="match status" value="1"/>
</dbReference>
<dbReference type="EMBL" id="SJSL01000002">
    <property type="protein sequence ID" value="TCD00918.1"/>
    <property type="molecule type" value="Genomic_DNA"/>
</dbReference>
<dbReference type="RefSeq" id="WP_131595505.1">
    <property type="nucleotide sequence ID" value="NZ_SJSL01000002.1"/>
</dbReference>
<evidence type="ECO:0000313" key="3">
    <source>
        <dbReference type="EMBL" id="TCD00918.1"/>
    </source>
</evidence>
<accession>A0A4R0NLY1</accession>
<dbReference type="PANTHER" id="PTHR40094:SF1">
    <property type="entry name" value="UBIQUITIN DOMAIN-CONTAINING PROTEIN"/>
    <property type="match status" value="1"/>
</dbReference>
<dbReference type="Gene3D" id="2.20.130.20">
    <property type="match status" value="1"/>
</dbReference>
<dbReference type="InterPro" id="IPR012910">
    <property type="entry name" value="Plug_dom"/>
</dbReference>
<dbReference type="SUPFAM" id="SSF49464">
    <property type="entry name" value="Carboxypeptidase regulatory domain-like"/>
    <property type="match status" value="1"/>
</dbReference>
<sequence length="1915" mass="218052">MDKLVRSLLLLCLVANSLFAQKKLTASSVAGHYTHIYRLTDKETYLIASKSGSVINDSFMHTLVDSFYNDIKKPYTRVLPYGNYLHVRAIKNELSYELVPVYNVDTKLIDNKNDFSFAVTDLKGNLISGAEVIEGKGKRIKYDEASKLYLTRKVADGAVIVVKYNDISNYFHFERDEYQRNRIKKVSGPRNKKPVLEKSKVADYKGYMVYNKPKYKPLDTVKFKAYLVTKKGKALKNKQLRVDLLAQYGDRPGKTLTVLNPYHEGGYEYSFVLGDSLDLTLDNHYVIALFENKGKEWKEVIGQPFRYEDYELKSIDFKIRADKEVHRRGSPVTIFMKASDENELTVPDGRVEIIIKSSSVTAYHDNKVFVKDSLWTKSINLDPIGETKLILPDTIFPNANMYYTVIARFLNSNNESRTNSIGLQYTTQNREIKIDHKKDSLQIDYLVNGVSTSQRAVIYTSYPYSDDKDSVQLTLPKRIKLNYAASDYLIKTEGGLTHQLTLKNLNINLGISALQSKDSLRIIIDNKHRVPFWYTLFSGDKIFLRGYTNTLDTIVKHTGRKTAHIRIDDILDGWPFSREASASYSPYDLNVNLTAPEIVYPGQKVNMQVKVTDVDDQPVSGTDVTAYAYTAKFKELNTVYLPDFDKTFQGRMLKERGALEDLSLVGRMNLDWDKWSKQLGLDTIEYYRFTQTKSLFSVEERNNDTTAVIAPFAVKDGKVLPVHILYIDEVPVFFNQADQLKRYAFSVRPGIHTIRMRTSEYILTLENVEVQKGIKTIISAHADLLNEQVKVTAAPPELTNFEASLLNKYMIRVKDNFNGNMTVIRTDDVEYLLNAPPNVATKKDLLIGPIRENYLNFISGSLYQNFIKEPDYVYTFSPNLIKQKSWGGKYVFNPGLGISALGSDDYKQYPLKNGEIDSLWSEYLDLRSHTTPLFNNVNRHGIGKTGKVEMKLDSSIVKAMPFVKNVIIYKNDEPSFLQVHPGNVGYLSPLDEGRYRVLYLFKDNRYFVAHDVQIFANGTNYFQWKDLKVQAADSLSVKLDKYIKSVGFNNIYAGYVKDLVSERLNELYFDPSVFTLTMKGRVLDQEKQPIPGVSVKLVAVNHGTTTDNLGYFQLKVPKKGKVRFTNIGFLSVEIDIANMDVGEIVLNEMNNLLEEVVVAGESPRTRSVTTGSSFIVHGTNINSQAAVRIRGLSTASNSTKTLIFVDGLPYDKDISSLDPNLIAEMNVLKGDDATAIYGSKAANGVILIKTKGGNLLQATPLEGQSDNSIMRTNFSDYAIWQPKLITDNEGKASFTVKFPDDITNWTTRLVAMNGRKQGGLLETNIKSFKTLSANFVSPIFAIAGDSINVIGKLMNYTNMNEKAVRRFSFNDTALLSSEVIFKNAHIDTMAVLARGSGKSGADSLKFQYTMKQDNGYFDGEIRKIPLFQAGMTETKGVFSALTKDTTITYQFDADLGKVTLRAEASVFPTLLDEMEKLRNYEYLCNEQLASKLKALLLEKTVRKYLGQDFKEEKHIKELLKKLQVNRRLEGTWGWWQNSGEEMWISLHVVETLLEAQKQGYTISLDKDKLYAYLVNKLAGTNSFDQIYAVRLLKMLNEKYYIEDWIQAIEKQSLVVKKQHPEYEQPLYEKLQIMELRQMADMPVDINWLLSIKKQTMFGNIYWGASGYRFWDNSIQNTLLAYQILKATNKHKNELDAILRYFLEQRKDGKWRNTFESSLILKTILPDLIAEGKKHEPATIALNNSETITAFPYTSIIEPAKAITLTKKGDAPVYFTAFQQFNNPKPEKVSKDFNVKTTFLQGNVSVKDLKPGKLTILSVEVEARADADYVMIEIPIPAGCSYENKMQAFWGVETHREYFKHKTSIFCTKLKQGKYTFNIELMPRYSGNYILNPAKAEMMYFPVFYGREGMKKVIIK</sequence>
<dbReference type="InterPro" id="IPR008969">
    <property type="entry name" value="CarboxyPept-like_regulatory"/>
</dbReference>
<keyword evidence="1" id="KW-0732">Signal</keyword>
<feature type="domain" description="Alpha-2-macroglobulin" evidence="2">
    <location>
        <begin position="1277"/>
        <end position="1367"/>
    </location>
</feature>
<dbReference type="Pfam" id="PF00207">
    <property type="entry name" value="A2M"/>
    <property type="match status" value="1"/>
</dbReference>
<dbReference type="InterPro" id="IPR037066">
    <property type="entry name" value="Plug_dom_sf"/>
</dbReference>
<dbReference type="SMART" id="SM01360">
    <property type="entry name" value="A2M"/>
    <property type="match status" value="1"/>
</dbReference>
<protein>
    <recommendedName>
        <fullName evidence="2">Alpha-2-macroglobulin domain-containing protein</fullName>
    </recommendedName>
</protein>
<dbReference type="Gene3D" id="1.50.10.20">
    <property type="match status" value="1"/>
</dbReference>
<evidence type="ECO:0000313" key="4">
    <source>
        <dbReference type="Proteomes" id="UP000293347"/>
    </source>
</evidence>
<dbReference type="SUPFAM" id="SSF48239">
    <property type="entry name" value="Terpenoid cyclases/Protein prenyltransferases"/>
    <property type="match status" value="1"/>
</dbReference>
<evidence type="ECO:0000259" key="2">
    <source>
        <dbReference type="SMART" id="SM01360"/>
    </source>
</evidence>
<dbReference type="InterPro" id="IPR023997">
    <property type="entry name" value="TonB-dep_OMP_SusC/RagA_CS"/>
</dbReference>
<proteinExistence type="predicted"/>
<dbReference type="InterPro" id="IPR008930">
    <property type="entry name" value="Terpenoid_cyclase/PrenylTrfase"/>
</dbReference>
<feature type="signal peptide" evidence="1">
    <location>
        <begin position="1"/>
        <end position="20"/>
    </location>
</feature>
<dbReference type="Pfam" id="PF17973">
    <property type="entry name" value="bMG10"/>
    <property type="match status" value="1"/>
</dbReference>
<dbReference type="GO" id="GO:0004866">
    <property type="term" value="F:endopeptidase inhibitor activity"/>
    <property type="evidence" value="ECO:0007669"/>
    <property type="project" value="InterPro"/>
</dbReference>
<dbReference type="Pfam" id="PF07715">
    <property type="entry name" value="Plug"/>
    <property type="match status" value="1"/>
</dbReference>
<dbReference type="OrthoDB" id="9767116at2"/>
<dbReference type="Pfam" id="PF13715">
    <property type="entry name" value="CarbopepD_reg_2"/>
    <property type="match status" value="1"/>
</dbReference>
<dbReference type="Gene3D" id="2.60.40.1120">
    <property type="entry name" value="Carboxypeptidase-like, regulatory domain"/>
    <property type="match status" value="1"/>
</dbReference>
<organism evidence="3 4">
    <name type="scientific">Pedobacter psychroterrae</name>
    <dbReference type="NCBI Taxonomy" id="2530453"/>
    <lineage>
        <taxon>Bacteria</taxon>
        <taxon>Pseudomonadati</taxon>
        <taxon>Bacteroidota</taxon>
        <taxon>Sphingobacteriia</taxon>
        <taxon>Sphingobacteriales</taxon>
        <taxon>Sphingobacteriaceae</taxon>
        <taxon>Pedobacter</taxon>
    </lineage>
</organism>
<dbReference type="SUPFAM" id="SSF56935">
    <property type="entry name" value="Porins"/>
    <property type="match status" value="1"/>
</dbReference>